<evidence type="ECO:0000256" key="1">
    <source>
        <dbReference type="SAM" id="MobiDB-lite"/>
    </source>
</evidence>
<dbReference type="Proteomes" id="UP000325577">
    <property type="component" value="Linkage Group LG0"/>
</dbReference>
<feature type="compositionally biased region" description="Basic residues" evidence="1">
    <location>
        <begin position="445"/>
        <end position="456"/>
    </location>
</feature>
<proteinExistence type="predicted"/>
<feature type="compositionally biased region" description="Basic and acidic residues" evidence="1">
    <location>
        <begin position="346"/>
        <end position="386"/>
    </location>
</feature>
<dbReference type="OrthoDB" id="1928292at2759"/>
<gene>
    <name evidence="2" type="ORF">F0562_000511</name>
</gene>
<name>A0A5J5C4I1_9ASTE</name>
<reference evidence="2 3" key="1">
    <citation type="submission" date="2019-09" db="EMBL/GenBank/DDBJ databases">
        <title>A chromosome-level genome assembly of the Chinese tupelo Nyssa sinensis.</title>
        <authorList>
            <person name="Yang X."/>
            <person name="Kang M."/>
            <person name="Yang Y."/>
            <person name="Xiong H."/>
            <person name="Wang M."/>
            <person name="Zhang Z."/>
            <person name="Wang Z."/>
            <person name="Wu H."/>
            <person name="Ma T."/>
            <person name="Liu J."/>
            <person name="Xi Z."/>
        </authorList>
    </citation>
    <scope>NUCLEOTIDE SEQUENCE [LARGE SCALE GENOMIC DNA]</scope>
    <source>
        <strain evidence="2">J267</strain>
        <tissue evidence="2">Leaf</tissue>
    </source>
</reference>
<evidence type="ECO:0008006" key="4">
    <source>
        <dbReference type="Google" id="ProtNLM"/>
    </source>
</evidence>
<evidence type="ECO:0000313" key="2">
    <source>
        <dbReference type="EMBL" id="KAA8548827.1"/>
    </source>
</evidence>
<dbReference type="AlphaFoldDB" id="A0A5J5C4I1"/>
<dbReference type="PANTHER" id="PTHR31008">
    <property type="entry name" value="COP1-INTERACTING PROTEIN-RELATED"/>
    <property type="match status" value="1"/>
</dbReference>
<dbReference type="PANTHER" id="PTHR31008:SF2">
    <property type="entry name" value="COP1-INTERACTING PROTEIN-LIKE PROTEIN"/>
    <property type="match status" value="1"/>
</dbReference>
<evidence type="ECO:0000313" key="3">
    <source>
        <dbReference type="Proteomes" id="UP000325577"/>
    </source>
</evidence>
<accession>A0A5J5C4I1</accession>
<protein>
    <recommendedName>
        <fullName evidence="4">COP1-interacting protein 7</fullName>
    </recommendedName>
</protein>
<feature type="compositionally biased region" description="Basic residues" evidence="1">
    <location>
        <begin position="387"/>
        <end position="396"/>
    </location>
</feature>
<dbReference type="EMBL" id="CM018031">
    <property type="protein sequence ID" value="KAA8548827.1"/>
    <property type="molecule type" value="Genomic_DNA"/>
</dbReference>
<feature type="region of interest" description="Disordered" evidence="1">
    <location>
        <begin position="322"/>
        <end position="399"/>
    </location>
</feature>
<feature type="compositionally biased region" description="Low complexity" evidence="1">
    <location>
        <begin position="411"/>
        <end position="420"/>
    </location>
</feature>
<feature type="compositionally biased region" description="Basic and acidic residues" evidence="1">
    <location>
        <begin position="426"/>
        <end position="443"/>
    </location>
</feature>
<feature type="region of interest" description="Disordered" evidence="1">
    <location>
        <begin position="411"/>
        <end position="457"/>
    </location>
</feature>
<sequence>MRLDSAIFQLTPTRTRCDLIITANGKTEKIATGLLNPFLAHLKTAQDQIAKGGYSILLEPGPGTGTDAKWFTKSTVERFVRFVSTPEILERVYTIESEILQIDEAIAIQGNNNLGLSTVENQQVKPGGSSEGSKRIPDANEEKAIVLYKPGTDPPKVTQEGNSKVQLLKVLETRKTVLQKEQGMAFARAVAAGFDIDHMAPLVSFAECFGASRLMDACSRFTDLWKGKHESGQWLEIEAAEAMSSQSEFSTMNASGIMLSSVANNQNESPNELASENNAKTSIATSADERPPVNNQVPIVYQAYPMQGMPYYQNYPGNGPFYQPPYPPVENSQFSVGHKTGKRRHSLDSRDSNTELKTWDMDASKTRSQDDLELEKEVSQSREPQKKAGRSGKKKSGMVVIRNINYITSKSQNFSGSESESASDSETDKEAREPRAESPEMMHKNSLRSSKRKGSHVKSINELNSYDKEETIYGKETDGGHWQAFQNCLLRDTDEDNHAANQGMFAMEQDVQMKRRQNTVGDDPLARGGRDSAEVQEGRITEFQKLSGNVARMPRVSNDEVLMSRREGHYGNGRESTDDVQFTEINGRKGVYRRTANDDFMIGGRANQLDFTNSSNPLALNGLERVTNKFDESSSHDMADESFIVPFRSMSLDQVGT</sequence>
<organism evidence="2 3">
    <name type="scientific">Nyssa sinensis</name>
    <dbReference type="NCBI Taxonomy" id="561372"/>
    <lineage>
        <taxon>Eukaryota</taxon>
        <taxon>Viridiplantae</taxon>
        <taxon>Streptophyta</taxon>
        <taxon>Embryophyta</taxon>
        <taxon>Tracheophyta</taxon>
        <taxon>Spermatophyta</taxon>
        <taxon>Magnoliopsida</taxon>
        <taxon>eudicotyledons</taxon>
        <taxon>Gunneridae</taxon>
        <taxon>Pentapetalae</taxon>
        <taxon>asterids</taxon>
        <taxon>Cornales</taxon>
        <taxon>Nyssaceae</taxon>
        <taxon>Nyssa</taxon>
    </lineage>
</organism>
<keyword evidence="3" id="KW-1185">Reference proteome</keyword>